<feature type="transmembrane region" description="Helical" evidence="1">
    <location>
        <begin position="21"/>
        <end position="39"/>
    </location>
</feature>
<evidence type="ECO:0000313" key="2">
    <source>
        <dbReference type="EMBL" id="MEK9502663.1"/>
    </source>
</evidence>
<organism evidence="2 3">
    <name type="scientific">Gaopeijia maritima</name>
    <dbReference type="NCBI Taxonomy" id="3119007"/>
    <lineage>
        <taxon>Bacteria</taxon>
        <taxon>Pseudomonadati</taxon>
        <taxon>Gemmatimonadota</taxon>
        <taxon>Longimicrobiia</taxon>
        <taxon>Gaopeijiales</taxon>
        <taxon>Gaopeijiaceae</taxon>
        <taxon>Gaopeijia</taxon>
    </lineage>
</organism>
<keyword evidence="1" id="KW-1133">Transmembrane helix</keyword>
<protein>
    <recommendedName>
        <fullName evidence="4">PH domain-containing protein</fullName>
    </recommendedName>
</protein>
<accession>A0ABU9ED52</accession>
<sequence length="175" mass="18814">MDDLPPVSIDRAYHRRGGSRVPFTAGAALLGVATAMVASGEVSAGRLWGGALVVVAVTLGRAALERWRRSRRAGPDLVLSEEGILDATGMGAPRFIPWSDIRSVSVDRRGTTALLRDGHSVRRGWIDRATGAVFGQPANRVSIRTDGFGEESREVGGLIQSYHERLLLDEVRAAK</sequence>
<dbReference type="EMBL" id="JBBHLI010000013">
    <property type="protein sequence ID" value="MEK9502663.1"/>
    <property type="molecule type" value="Genomic_DNA"/>
</dbReference>
<keyword evidence="3" id="KW-1185">Reference proteome</keyword>
<proteinExistence type="predicted"/>
<reference evidence="2 3" key="1">
    <citation type="submission" date="2024-02" db="EMBL/GenBank/DDBJ databases">
        <title>A novel Gemmatimonadota bacterium.</title>
        <authorList>
            <person name="Du Z.-J."/>
            <person name="Ye Y.-Q."/>
        </authorList>
    </citation>
    <scope>NUCLEOTIDE SEQUENCE [LARGE SCALE GENOMIC DNA]</scope>
    <source>
        <strain evidence="2 3">DH-20</strain>
    </source>
</reference>
<evidence type="ECO:0008006" key="4">
    <source>
        <dbReference type="Google" id="ProtNLM"/>
    </source>
</evidence>
<gene>
    <name evidence="2" type="ORF">WI372_16835</name>
</gene>
<dbReference type="Proteomes" id="UP001484239">
    <property type="component" value="Unassembled WGS sequence"/>
</dbReference>
<evidence type="ECO:0000256" key="1">
    <source>
        <dbReference type="SAM" id="Phobius"/>
    </source>
</evidence>
<dbReference type="RefSeq" id="WP_405282561.1">
    <property type="nucleotide sequence ID" value="NZ_CP144380.1"/>
</dbReference>
<keyword evidence="1" id="KW-0472">Membrane</keyword>
<keyword evidence="1" id="KW-0812">Transmembrane</keyword>
<name>A0ABU9ED52_9BACT</name>
<comment type="caution">
    <text evidence="2">The sequence shown here is derived from an EMBL/GenBank/DDBJ whole genome shotgun (WGS) entry which is preliminary data.</text>
</comment>
<feature type="transmembrane region" description="Helical" evidence="1">
    <location>
        <begin position="45"/>
        <end position="64"/>
    </location>
</feature>
<evidence type="ECO:0000313" key="3">
    <source>
        <dbReference type="Proteomes" id="UP001484239"/>
    </source>
</evidence>